<dbReference type="InterPro" id="IPR001623">
    <property type="entry name" value="DnaJ_domain"/>
</dbReference>
<dbReference type="PANTHER" id="PTHR44240:SF10">
    <property type="entry name" value="J DOMAIN-CONTAINING PROTEIN"/>
    <property type="match status" value="1"/>
</dbReference>
<organism evidence="4 5">
    <name type="scientific">Seminavis robusta</name>
    <dbReference type="NCBI Taxonomy" id="568900"/>
    <lineage>
        <taxon>Eukaryota</taxon>
        <taxon>Sar</taxon>
        <taxon>Stramenopiles</taxon>
        <taxon>Ochrophyta</taxon>
        <taxon>Bacillariophyta</taxon>
        <taxon>Bacillariophyceae</taxon>
        <taxon>Bacillariophycidae</taxon>
        <taxon>Naviculales</taxon>
        <taxon>Naviculaceae</taxon>
        <taxon>Seminavis</taxon>
    </lineage>
</organism>
<dbReference type="InterPro" id="IPR052276">
    <property type="entry name" value="Diphthamide-biosynth_chaperone"/>
</dbReference>
<evidence type="ECO:0000259" key="3">
    <source>
        <dbReference type="PROSITE" id="PS50076"/>
    </source>
</evidence>
<feature type="compositionally biased region" description="Low complexity" evidence="2">
    <location>
        <begin position="179"/>
        <end position="192"/>
    </location>
</feature>
<protein>
    <submittedName>
        <fullName evidence="4">ATP binding to DnaK triggers the release of the substrate protein</fullName>
    </submittedName>
</protein>
<dbReference type="AlphaFoldDB" id="A0A9N8EGM8"/>
<dbReference type="CDD" id="cd06257">
    <property type="entry name" value="DnaJ"/>
    <property type="match status" value="1"/>
</dbReference>
<proteinExistence type="predicted"/>
<dbReference type="PRINTS" id="PR00625">
    <property type="entry name" value="JDOMAIN"/>
</dbReference>
<feature type="region of interest" description="Disordered" evidence="2">
    <location>
        <begin position="366"/>
        <end position="514"/>
    </location>
</feature>
<feature type="compositionally biased region" description="Low complexity" evidence="2">
    <location>
        <begin position="433"/>
        <end position="452"/>
    </location>
</feature>
<feature type="coiled-coil region" evidence="1">
    <location>
        <begin position="287"/>
        <end position="314"/>
    </location>
</feature>
<feature type="compositionally biased region" description="Polar residues" evidence="2">
    <location>
        <begin position="156"/>
        <end position="168"/>
    </location>
</feature>
<comment type="caution">
    <text evidence="4">The sequence shown here is derived from an EMBL/GenBank/DDBJ whole genome shotgun (WGS) entry which is preliminary data.</text>
</comment>
<dbReference type="Proteomes" id="UP001153069">
    <property type="component" value="Unassembled WGS sequence"/>
</dbReference>
<feature type="compositionally biased region" description="Low complexity" evidence="2">
    <location>
        <begin position="385"/>
        <end position="400"/>
    </location>
</feature>
<reference evidence="4" key="1">
    <citation type="submission" date="2020-06" db="EMBL/GenBank/DDBJ databases">
        <authorList>
            <consortium name="Plant Systems Biology data submission"/>
        </authorList>
    </citation>
    <scope>NUCLEOTIDE SEQUENCE</scope>
    <source>
        <strain evidence="4">D6</strain>
    </source>
</reference>
<dbReference type="EMBL" id="CAICTM010001097">
    <property type="protein sequence ID" value="CAB9520398.1"/>
    <property type="molecule type" value="Genomic_DNA"/>
</dbReference>
<accession>A0A9N8EGM8</accession>
<dbReference type="Gene3D" id="1.10.287.110">
    <property type="entry name" value="DnaJ domain"/>
    <property type="match status" value="1"/>
</dbReference>
<gene>
    <name evidence="4" type="ORF">SEMRO_1099_G241150.1</name>
</gene>
<evidence type="ECO:0000256" key="2">
    <source>
        <dbReference type="SAM" id="MobiDB-lite"/>
    </source>
</evidence>
<dbReference type="PANTHER" id="PTHR44240">
    <property type="entry name" value="DNAJ DOMAIN (PROKARYOTIC HEAT SHOCK PROTEIN)-RELATED"/>
    <property type="match status" value="1"/>
</dbReference>
<evidence type="ECO:0000313" key="5">
    <source>
        <dbReference type="Proteomes" id="UP001153069"/>
    </source>
</evidence>
<evidence type="ECO:0000256" key="1">
    <source>
        <dbReference type="SAM" id="Coils"/>
    </source>
</evidence>
<feature type="compositionally biased region" description="Basic and acidic residues" evidence="2">
    <location>
        <begin position="502"/>
        <end position="514"/>
    </location>
</feature>
<feature type="compositionally biased region" description="Low complexity" evidence="2">
    <location>
        <begin position="460"/>
        <end position="490"/>
    </location>
</feature>
<feature type="region of interest" description="Disordered" evidence="2">
    <location>
        <begin position="152"/>
        <end position="201"/>
    </location>
</feature>
<dbReference type="OrthoDB" id="10250354at2759"/>
<dbReference type="SUPFAM" id="SSF46565">
    <property type="entry name" value="Chaperone J-domain"/>
    <property type="match status" value="1"/>
</dbReference>
<dbReference type="Pfam" id="PF00226">
    <property type="entry name" value="DnaJ"/>
    <property type="match status" value="1"/>
</dbReference>
<name>A0A9N8EGM8_9STRA</name>
<feature type="domain" description="J" evidence="3">
    <location>
        <begin position="82"/>
        <end position="158"/>
    </location>
</feature>
<dbReference type="SMART" id="SM00271">
    <property type="entry name" value="DnaJ"/>
    <property type="match status" value="1"/>
</dbReference>
<keyword evidence="1" id="KW-0175">Coiled coil</keyword>
<sequence length="530" mass="57733">MMAAASSFRWSLLFVLTLWRLQDEKAVWAFTVPTVVFFSLGTTTPSFSARKEPQKRFGRVHVPRRSPSTRLWMSAPDLNANDPWAILGLNPNDSDSLDKKAIKKAYRRLAIKYHPDVATNKDSTEQEKKRASDQFAKINAAYETLLGKRGDGNYASAGQSQRGSTASGWTPPHRRKPGDSGYSSAYSDSSSSNRGGTSWEDFMPKYDDDQYDAGGDSFGSIFADLLVGAAGTVGSRGGSGVIQDFVEFLERNVDGYSSVGSGRDADNDADLSFLLQTGTVDEIGEELDESDLVVQQLSTKMKDLDNEVISLQADLAASSRFSEKIALEEKIAECEARKGVVEKYLRRARKRLLALQTRYKQLIVGGANDNKAGGRSRSRDRGRSETVSTTSSTSSRQTGSSSGGNNEGEDSWKSQGFGSNGRGRGSGRRRAARSTSAANDTNQSPSSSASSPRWTTTNESPSSAPSSERVQSSSSSGSSTYSSSSSSSSSEYNVPPHRRSRSNQDQDDKERLRQLKVDDEFEKLKKELGL</sequence>
<evidence type="ECO:0000313" key="4">
    <source>
        <dbReference type="EMBL" id="CAB9520398.1"/>
    </source>
</evidence>
<keyword evidence="5" id="KW-1185">Reference proteome</keyword>
<dbReference type="InterPro" id="IPR036869">
    <property type="entry name" value="J_dom_sf"/>
</dbReference>
<dbReference type="PROSITE" id="PS50076">
    <property type="entry name" value="DNAJ_2"/>
    <property type="match status" value="1"/>
</dbReference>